<accession>A0ABS1V4Q8</accession>
<proteinExistence type="predicted"/>
<keyword evidence="1" id="KW-0732">Signal</keyword>
<name>A0ABS1V4Q8_9PROT</name>
<dbReference type="EMBL" id="JAEUXJ010000003">
    <property type="protein sequence ID" value="MBL6455689.1"/>
    <property type="molecule type" value="Genomic_DNA"/>
</dbReference>
<reference evidence="2 3" key="1">
    <citation type="submission" date="2021-01" db="EMBL/GenBank/DDBJ databases">
        <title>Belnapia mucosa sp. nov. and Belnapia arida sp. nov., isolated from the Tabernas Desert (Almeria, Spain).</title>
        <authorList>
            <person name="Molina-Menor E."/>
            <person name="Vidal-Verdu A."/>
            <person name="Calonge A."/>
            <person name="Satari L."/>
            <person name="Pereto Magraner J."/>
            <person name="Porcar Miralles M."/>
        </authorList>
    </citation>
    <scope>NUCLEOTIDE SEQUENCE [LARGE SCALE GENOMIC DNA]</scope>
    <source>
        <strain evidence="2 3">T6</strain>
    </source>
</reference>
<evidence type="ECO:0000313" key="3">
    <source>
        <dbReference type="Proteomes" id="UP000606490"/>
    </source>
</evidence>
<evidence type="ECO:0000256" key="1">
    <source>
        <dbReference type="SAM" id="SignalP"/>
    </source>
</evidence>
<comment type="caution">
    <text evidence="2">The sequence shown here is derived from an EMBL/GenBank/DDBJ whole genome shotgun (WGS) entry which is preliminary data.</text>
</comment>
<feature type="chain" id="PRO_5045322900" evidence="1">
    <location>
        <begin position="23"/>
        <end position="118"/>
    </location>
</feature>
<dbReference type="RefSeq" id="WP_202825418.1">
    <property type="nucleotide sequence ID" value="NZ_JAEUXJ010000003.1"/>
</dbReference>
<protein>
    <submittedName>
        <fullName evidence="2">Uncharacterized protein</fullName>
    </submittedName>
</protein>
<gene>
    <name evidence="2" type="ORF">JMJ55_10165</name>
</gene>
<dbReference type="Proteomes" id="UP000606490">
    <property type="component" value="Unassembled WGS sequence"/>
</dbReference>
<feature type="signal peptide" evidence="1">
    <location>
        <begin position="1"/>
        <end position="22"/>
    </location>
</feature>
<keyword evidence="3" id="KW-1185">Reference proteome</keyword>
<organism evidence="2 3">
    <name type="scientific">Belnapia mucosa</name>
    <dbReference type="NCBI Taxonomy" id="2804532"/>
    <lineage>
        <taxon>Bacteria</taxon>
        <taxon>Pseudomonadati</taxon>
        <taxon>Pseudomonadota</taxon>
        <taxon>Alphaproteobacteria</taxon>
        <taxon>Acetobacterales</taxon>
        <taxon>Roseomonadaceae</taxon>
        <taxon>Belnapia</taxon>
    </lineage>
</organism>
<sequence>MSRFRILALAAGLLLLAPAAFAQLRPGSYAIEGINPDGTTYEGSFELREGPNGAWIGRWLVGNAQILGLGLIQSGMLALGFSADGRPGVAIYGVEPDGSLRGSWTSGGGMGTEVLKPN</sequence>
<evidence type="ECO:0000313" key="2">
    <source>
        <dbReference type="EMBL" id="MBL6455689.1"/>
    </source>
</evidence>